<dbReference type="EMBL" id="JBHTEE010000001">
    <property type="protein sequence ID" value="MFC7603016.1"/>
    <property type="molecule type" value="Genomic_DNA"/>
</dbReference>
<dbReference type="RefSeq" id="WP_343975948.1">
    <property type="nucleotide sequence ID" value="NZ_BAAAGK010000132.1"/>
</dbReference>
<name>A0ABW2T5C2_9ACTN</name>
<evidence type="ECO:0000256" key="1">
    <source>
        <dbReference type="SAM" id="SignalP"/>
    </source>
</evidence>
<accession>A0ABW2T5C2</accession>
<keyword evidence="3" id="KW-1185">Reference proteome</keyword>
<organism evidence="2 3">
    <name type="scientific">Streptosporangium amethystogenes subsp. fukuiense</name>
    <dbReference type="NCBI Taxonomy" id="698418"/>
    <lineage>
        <taxon>Bacteria</taxon>
        <taxon>Bacillati</taxon>
        <taxon>Actinomycetota</taxon>
        <taxon>Actinomycetes</taxon>
        <taxon>Streptosporangiales</taxon>
        <taxon>Streptosporangiaceae</taxon>
        <taxon>Streptosporangium</taxon>
    </lineage>
</organism>
<evidence type="ECO:0000313" key="2">
    <source>
        <dbReference type="EMBL" id="MFC7603016.1"/>
    </source>
</evidence>
<dbReference type="Proteomes" id="UP001596514">
    <property type="component" value="Unassembled WGS sequence"/>
</dbReference>
<gene>
    <name evidence="2" type="ORF">ACFQVD_23200</name>
</gene>
<evidence type="ECO:0008006" key="4">
    <source>
        <dbReference type="Google" id="ProtNLM"/>
    </source>
</evidence>
<feature type="chain" id="PRO_5045418413" description="Secreted protein" evidence="1">
    <location>
        <begin position="28"/>
        <end position="174"/>
    </location>
</feature>
<proteinExistence type="predicted"/>
<evidence type="ECO:0000313" key="3">
    <source>
        <dbReference type="Proteomes" id="UP001596514"/>
    </source>
</evidence>
<sequence length="174" mass="18132">MNNVLSRVGTLAAGLALAAALVSPAQAAEPPALGVDTAAAGPLLKIVFGSLQAFDLEESGEDEIRVRIIGQNGAEYLGWPTNGDEADTKAGTCWVWEYSMCTPGSTERAAGSYKSQTTVAGGSFTIEVWEDDIVGDDLLLRIPVTATGGYQDIEASSPTGKGFSYRFVGNLEPA</sequence>
<reference evidence="3" key="1">
    <citation type="journal article" date="2019" name="Int. J. Syst. Evol. Microbiol.">
        <title>The Global Catalogue of Microorganisms (GCM) 10K type strain sequencing project: providing services to taxonomists for standard genome sequencing and annotation.</title>
        <authorList>
            <consortium name="The Broad Institute Genomics Platform"/>
            <consortium name="The Broad Institute Genome Sequencing Center for Infectious Disease"/>
            <person name="Wu L."/>
            <person name="Ma J."/>
        </authorList>
    </citation>
    <scope>NUCLEOTIDE SEQUENCE [LARGE SCALE GENOMIC DNA]</scope>
    <source>
        <strain evidence="3">JCM 10083</strain>
    </source>
</reference>
<protein>
    <recommendedName>
        <fullName evidence="4">Secreted protein</fullName>
    </recommendedName>
</protein>
<feature type="signal peptide" evidence="1">
    <location>
        <begin position="1"/>
        <end position="27"/>
    </location>
</feature>
<comment type="caution">
    <text evidence="2">The sequence shown here is derived from an EMBL/GenBank/DDBJ whole genome shotgun (WGS) entry which is preliminary data.</text>
</comment>
<keyword evidence="1" id="KW-0732">Signal</keyword>